<proteinExistence type="predicted"/>
<dbReference type="InterPro" id="IPR010994">
    <property type="entry name" value="RuvA_2-like"/>
</dbReference>
<protein>
    <submittedName>
        <fullName evidence="1">Helix-hairpin-helix domain-containing protein</fullName>
    </submittedName>
</protein>
<sequence>MDLNKATEQDLNQLIFLSAFQIQQILLHREKVGSFISPLEIQVIPGLSLETLDQLLPFVIVKEPFLDQFSIPEVAKKAISTVMVTYGRSLQVPHGYKISDPNRSKYLGTPDKMSVRYRWTYQDRLRMTLNMEKDAGEPFFMEEKIYGFDHISGSLLFNKVGPFSKVIFGDYLLQFGQGLTIWNGAVFGKGASVAHVMQQGLGIRPHTGMMESKYMRGVAGTFLFKNINLTPFISYNRLTATVKEEGPHRNVTSINYSGLHRTPSELRNRRGLGQTTYGLNADYQKRGFVIGTNFISTHFEIPLKLNSREYSKYRFEGHSLQNISAYYRFNFYNLLFFGESAHSLGSGFANNHGVIAALGRRFSTSLSYRNYTVDYHSFFAQSFQDQSLLANEKGWHLSFVYHPRRRIEWMNSVDYIKFPWKKFRANQSSYSFQGRTQFSYIWYKKGHLKFRYQYKFFQENYPSEMKRKIGIADVARQQARVAFLYKLKPNFQIGNQVEIKRFEKTAVGRKNGFLIFQDVIWGYPKWKLGGNFRVAYFQADGYESRLYAYERNVLHSFSFPSYFRKGLRIYFNKKIKPVRGLDIWFRYALSHYFGISELGSGLDKIAGNQKSDVRLQLRYSW</sequence>
<evidence type="ECO:0000313" key="2">
    <source>
        <dbReference type="Proteomes" id="UP001597205"/>
    </source>
</evidence>
<accession>A0ABW3RMP6</accession>
<evidence type="ECO:0000313" key="1">
    <source>
        <dbReference type="EMBL" id="MFD1165817.1"/>
    </source>
</evidence>
<comment type="caution">
    <text evidence="1">The sequence shown here is derived from an EMBL/GenBank/DDBJ whole genome shotgun (WGS) entry which is preliminary data.</text>
</comment>
<dbReference type="SUPFAM" id="SSF47781">
    <property type="entry name" value="RuvA domain 2-like"/>
    <property type="match status" value="1"/>
</dbReference>
<dbReference type="EMBL" id="JBHTKY010000011">
    <property type="protein sequence ID" value="MFD1165817.1"/>
    <property type="molecule type" value="Genomic_DNA"/>
</dbReference>
<organism evidence="1 2">
    <name type="scientific">Sphingobacterium daejeonense</name>
    <dbReference type="NCBI Taxonomy" id="371142"/>
    <lineage>
        <taxon>Bacteria</taxon>
        <taxon>Pseudomonadati</taxon>
        <taxon>Bacteroidota</taxon>
        <taxon>Sphingobacteriia</taxon>
        <taxon>Sphingobacteriales</taxon>
        <taxon>Sphingobacteriaceae</taxon>
        <taxon>Sphingobacterium</taxon>
    </lineage>
</organism>
<name>A0ABW3RMP6_9SPHI</name>
<dbReference type="RefSeq" id="WP_380896089.1">
    <property type="nucleotide sequence ID" value="NZ_JBHTKY010000011.1"/>
</dbReference>
<keyword evidence="2" id="KW-1185">Reference proteome</keyword>
<reference evidence="2" key="1">
    <citation type="journal article" date="2019" name="Int. J. Syst. Evol. Microbiol.">
        <title>The Global Catalogue of Microorganisms (GCM) 10K type strain sequencing project: providing services to taxonomists for standard genome sequencing and annotation.</title>
        <authorList>
            <consortium name="The Broad Institute Genomics Platform"/>
            <consortium name="The Broad Institute Genome Sequencing Center for Infectious Disease"/>
            <person name="Wu L."/>
            <person name="Ma J."/>
        </authorList>
    </citation>
    <scope>NUCLEOTIDE SEQUENCE [LARGE SCALE GENOMIC DNA]</scope>
    <source>
        <strain evidence="2">CCUG 52468</strain>
    </source>
</reference>
<dbReference type="Proteomes" id="UP001597205">
    <property type="component" value="Unassembled WGS sequence"/>
</dbReference>
<gene>
    <name evidence="1" type="ORF">ACFQ2C_09405</name>
</gene>